<evidence type="ECO:0000313" key="2">
    <source>
        <dbReference type="Proteomes" id="UP001303946"/>
    </source>
</evidence>
<keyword evidence="1" id="KW-0614">Plasmid</keyword>
<organism evidence="1 2">
    <name type="scientific">Piscinibacter gummiphilus</name>
    <dbReference type="NCBI Taxonomy" id="946333"/>
    <lineage>
        <taxon>Bacteria</taxon>
        <taxon>Pseudomonadati</taxon>
        <taxon>Pseudomonadota</taxon>
        <taxon>Betaproteobacteria</taxon>
        <taxon>Burkholderiales</taxon>
        <taxon>Sphaerotilaceae</taxon>
        <taxon>Piscinibacter</taxon>
    </lineage>
</organism>
<gene>
    <name evidence="1" type="ORF">RXV79_26670</name>
</gene>
<geneLocation type="plasmid" evidence="1 2">
    <name>unnamed1</name>
</geneLocation>
<proteinExistence type="predicted"/>
<sequence>MQAETPDAHQEVDLFDVMAARIRAGEPIHIQVPFPEVLGRTILAQIERLKRETGKPVHVIFS</sequence>
<accession>A0ABZ0D868</accession>
<keyword evidence="2" id="KW-1185">Reference proteome</keyword>
<dbReference type="RefSeq" id="WP_316704410.1">
    <property type="nucleotide sequence ID" value="NZ_CP136337.1"/>
</dbReference>
<protein>
    <submittedName>
        <fullName evidence="1">Uncharacterized protein</fullName>
    </submittedName>
</protein>
<dbReference type="Proteomes" id="UP001303946">
    <property type="component" value="Plasmid unnamed1"/>
</dbReference>
<reference evidence="1 2" key="1">
    <citation type="submission" date="2023-10" db="EMBL/GenBank/DDBJ databases">
        <title>Bacteria for the degradation of biodegradable plastic PBAT(Polybutylene adipate terephthalate).</title>
        <authorList>
            <person name="Weon H.-Y."/>
            <person name="Yeon J."/>
        </authorList>
    </citation>
    <scope>NUCLEOTIDE SEQUENCE [LARGE SCALE GENOMIC DNA]</scope>
    <source>
        <strain evidence="1 2">SBD 7-3</strain>
        <plasmid evidence="1 2">unnamed1</plasmid>
    </source>
</reference>
<name>A0ABZ0D868_9BURK</name>
<dbReference type="EMBL" id="CP136337">
    <property type="protein sequence ID" value="WOB11218.1"/>
    <property type="molecule type" value="Genomic_DNA"/>
</dbReference>
<evidence type="ECO:0000313" key="1">
    <source>
        <dbReference type="EMBL" id="WOB11218.1"/>
    </source>
</evidence>